<dbReference type="InterPro" id="IPR000340">
    <property type="entry name" value="Dual-sp_phosphatase_cat-dom"/>
</dbReference>
<evidence type="ECO:0000313" key="3">
    <source>
        <dbReference type="Proteomes" id="UP001165065"/>
    </source>
</evidence>
<dbReference type="PROSITE" id="PS50056">
    <property type="entry name" value="TYR_PHOSPHATASE_2"/>
    <property type="match status" value="1"/>
</dbReference>
<accession>A0A9W7LEZ1</accession>
<name>A0A9W7LEZ1_9STRA</name>
<dbReference type="AlphaFoldDB" id="A0A9W7LEZ1"/>
<dbReference type="InterPro" id="IPR000387">
    <property type="entry name" value="Tyr_Pase_dom"/>
</dbReference>
<dbReference type="Pfam" id="PF00782">
    <property type="entry name" value="DSPc"/>
    <property type="match status" value="1"/>
</dbReference>
<feature type="domain" description="Tyrosine specific protein phosphatases" evidence="1">
    <location>
        <begin position="284"/>
        <end position="354"/>
    </location>
</feature>
<dbReference type="GO" id="GO:0043399">
    <property type="term" value="F:tRNA adenosine(64)-2'-O-ribosylphosphate transferase activity"/>
    <property type="evidence" value="ECO:0007669"/>
    <property type="project" value="InterPro"/>
</dbReference>
<dbReference type="EMBL" id="BRYA01000370">
    <property type="protein sequence ID" value="GMI48024.1"/>
    <property type="molecule type" value="Genomic_DNA"/>
</dbReference>
<dbReference type="InterPro" id="IPR007306">
    <property type="entry name" value="Rit1"/>
</dbReference>
<dbReference type="PANTHER" id="PTHR31811:SF0">
    <property type="entry name" value="TRNA A64-2'-O-RIBOSYLPHOSPHATE TRANSFERASE"/>
    <property type="match status" value="1"/>
</dbReference>
<organism evidence="2 3">
    <name type="scientific">Triparma columacea</name>
    <dbReference type="NCBI Taxonomy" id="722753"/>
    <lineage>
        <taxon>Eukaryota</taxon>
        <taxon>Sar</taxon>
        <taxon>Stramenopiles</taxon>
        <taxon>Ochrophyta</taxon>
        <taxon>Bolidophyceae</taxon>
        <taxon>Parmales</taxon>
        <taxon>Triparmaceae</taxon>
        <taxon>Triparma</taxon>
    </lineage>
</organism>
<dbReference type="GO" id="GO:0005737">
    <property type="term" value="C:cytoplasm"/>
    <property type="evidence" value="ECO:0007669"/>
    <property type="project" value="TreeGrafter"/>
</dbReference>
<dbReference type="Gene3D" id="3.90.190.10">
    <property type="entry name" value="Protein tyrosine phosphatase superfamily"/>
    <property type="match status" value="1"/>
</dbReference>
<dbReference type="Proteomes" id="UP001165065">
    <property type="component" value="Unassembled WGS sequence"/>
</dbReference>
<keyword evidence="3" id="KW-1185">Reference proteome</keyword>
<dbReference type="Pfam" id="PF17184">
    <property type="entry name" value="Rit1_C"/>
    <property type="match status" value="2"/>
</dbReference>
<proteinExistence type="predicted"/>
<sequence>MAEAEKRKTRQRAFRALHRLQSIVSDVDSLRPIVSSLLSTFPSFSLLPNERCGAWYMPQSLLHPTPTSTRCYFKSTDGHVNIHDFSTQRLNLPLFNLASITGGVVLVDSTKSSKKKSMPDSFSRTIPLWPPLWEGPEDVDLGENGAASGYFYSPGAGDDHEGWARGLTPAMFWDHHEEILRLPRTEDSVDSRIDHIVKSYPKDSISQGTEREYDDGSYDKIGDSGIYVGSRSSGRPPGCWERFDAIVNVTMNEYENMADTIGTIGKHYLCCPVEEGKRDKTELEKWLPVVLLFFGIHGVSRGGKVLIHCAQGKDRSVAIAMVCLAVFGDKRELALEEGWYSENELVPPARLSRS</sequence>
<gene>
    <name evidence="2" type="ORF">TrCOL_g7987</name>
</gene>
<dbReference type="SUPFAM" id="SSF52799">
    <property type="entry name" value="(Phosphotyrosine protein) phosphatases II"/>
    <property type="match status" value="1"/>
</dbReference>
<dbReference type="InterPro" id="IPR029021">
    <property type="entry name" value="Prot-tyrosine_phosphatase-like"/>
</dbReference>
<dbReference type="GO" id="GO:0019988">
    <property type="term" value="P:charged-tRNA amino acid modification"/>
    <property type="evidence" value="ECO:0007669"/>
    <property type="project" value="InterPro"/>
</dbReference>
<evidence type="ECO:0000313" key="2">
    <source>
        <dbReference type="EMBL" id="GMI48024.1"/>
    </source>
</evidence>
<dbReference type="OrthoDB" id="45256at2759"/>
<evidence type="ECO:0000259" key="1">
    <source>
        <dbReference type="PROSITE" id="PS50056"/>
    </source>
</evidence>
<protein>
    <recommendedName>
        <fullName evidence="1">Tyrosine specific protein phosphatases domain-containing protein</fullName>
    </recommendedName>
</protein>
<dbReference type="PANTHER" id="PTHR31811">
    <property type="entry name" value="TRNA A64-2'-O-RIBOSYLPHOSPHATE TRANSFERASE"/>
    <property type="match status" value="1"/>
</dbReference>
<reference evidence="3" key="1">
    <citation type="journal article" date="2023" name="Commun. Biol.">
        <title>Genome analysis of Parmales, the sister group of diatoms, reveals the evolutionary specialization of diatoms from phago-mixotrophs to photoautotrophs.</title>
        <authorList>
            <person name="Ban H."/>
            <person name="Sato S."/>
            <person name="Yoshikawa S."/>
            <person name="Yamada K."/>
            <person name="Nakamura Y."/>
            <person name="Ichinomiya M."/>
            <person name="Sato N."/>
            <person name="Blanc-Mathieu R."/>
            <person name="Endo H."/>
            <person name="Kuwata A."/>
            <person name="Ogata H."/>
        </authorList>
    </citation>
    <scope>NUCLEOTIDE SEQUENCE [LARGE SCALE GENOMIC DNA]</scope>
</reference>
<dbReference type="InterPro" id="IPR033449">
    <property type="entry name" value="Rit1_N"/>
</dbReference>
<comment type="caution">
    <text evidence="2">The sequence shown here is derived from an EMBL/GenBank/DDBJ whole genome shotgun (WGS) entry which is preliminary data.</text>
</comment>